<keyword evidence="6 9" id="KW-0418">Kinase</keyword>
<comment type="function">
    <text evidence="9">Catalyzes the phosphorylation of the position 2 hydroxy group of 4-diphosphocytidyl-2C-methyl-D-erythritol.</text>
</comment>
<dbReference type="Pfam" id="PF08544">
    <property type="entry name" value="GHMP_kinases_C"/>
    <property type="match status" value="1"/>
</dbReference>
<keyword evidence="5 9" id="KW-0547">Nucleotide-binding</keyword>
<dbReference type="PANTHER" id="PTHR43527">
    <property type="entry name" value="4-DIPHOSPHOCYTIDYL-2-C-METHYL-D-ERYTHRITOL KINASE, CHLOROPLASTIC"/>
    <property type="match status" value="1"/>
</dbReference>
<gene>
    <name evidence="9 12" type="primary">ispE</name>
    <name evidence="12" type="ORF">K8V70_01855</name>
</gene>
<dbReference type="InterPro" id="IPR006204">
    <property type="entry name" value="GHMP_kinase_N_dom"/>
</dbReference>
<evidence type="ECO:0000259" key="10">
    <source>
        <dbReference type="Pfam" id="PF00288"/>
    </source>
</evidence>
<dbReference type="GO" id="GO:0019288">
    <property type="term" value="P:isopentenyl diphosphate biosynthetic process, methylerythritol 4-phosphate pathway"/>
    <property type="evidence" value="ECO:0007669"/>
    <property type="project" value="UniProtKB-UniRule"/>
</dbReference>
<dbReference type="PANTHER" id="PTHR43527:SF2">
    <property type="entry name" value="4-DIPHOSPHOCYTIDYL-2-C-METHYL-D-ERYTHRITOL KINASE, CHLOROPLASTIC"/>
    <property type="match status" value="1"/>
</dbReference>
<organism evidence="12 13">
    <name type="scientific">Enorma phocaeensis</name>
    <dbReference type="NCBI Taxonomy" id="1871019"/>
    <lineage>
        <taxon>Bacteria</taxon>
        <taxon>Bacillati</taxon>
        <taxon>Actinomycetota</taxon>
        <taxon>Coriobacteriia</taxon>
        <taxon>Coriobacteriales</taxon>
        <taxon>Coriobacteriaceae</taxon>
        <taxon>Enorma</taxon>
    </lineage>
</organism>
<dbReference type="InterPro" id="IPR004424">
    <property type="entry name" value="IspE"/>
</dbReference>
<evidence type="ECO:0000313" key="12">
    <source>
        <dbReference type="EMBL" id="HJG36597.1"/>
    </source>
</evidence>
<evidence type="ECO:0000256" key="8">
    <source>
        <dbReference type="ARBA" id="ARBA00032554"/>
    </source>
</evidence>
<dbReference type="GO" id="GO:0016114">
    <property type="term" value="P:terpenoid biosynthetic process"/>
    <property type="evidence" value="ECO:0007669"/>
    <property type="project" value="UniProtKB-UniRule"/>
</dbReference>
<sequence>MSTNSFRVSAPAKINLYLGVHSLKDERGYHRVDSVMATLDLADTLTFEADDELSVELVPAIDLPQEKNSVYRAVRMLEEAYGRSASFRITVEKRIPLRAGLGGPSADAAAALVGLCQHWGIAQTDARAVEIARSLGADVPFFLHGPLAYCAGAGDVLSELFEPLAGQHVVLVQPPGDGVTAAEAYARFDADPVALPPLEPLLEALRRGEAGAVPSLIANNLAPAACAAEPAIEKVVAWLSEQPGVLAAQVTGSGSCSFALCDTQGDARAIATAARSRGWWSCAATMEKSGPTITEC</sequence>
<feature type="domain" description="GHMP kinase N-terminal" evidence="10">
    <location>
        <begin position="68"/>
        <end position="145"/>
    </location>
</feature>
<evidence type="ECO:0000256" key="6">
    <source>
        <dbReference type="ARBA" id="ARBA00022777"/>
    </source>
</evidence>
<dbReference type="InterPro" id="IPR014721">
    <property type="entry name" value="Ribsml_uS5_D2-typ_fold_subgr"/>
</dbReference>
<reference evidence="12" key="2">
    <citation type="submission" date="2021-09" db="EMBL/GenBank/DDBJ databases">
        <authorList>
            <person name="Gilroy R."/>
        </authorList>
    </citation>
    <scope>NUCLEOTIDE SEQUENCE</scope>
    <source>
        <strain evidence="12">ChiHjej13B12-9602</strain>
    </source>
</reference>
<dbReference type="SUPFAM" id="SSF54211">
    <property type="entry name" value="Ribosomal protein S5 domain 2-like"/>
    <property type="match status" value="1"/>
</dbReference>
<dbReference type="HAMAP" id="MF_00061">
    <property type="entry name" value="IspE"/>
    <property type="match status" value="1"/>
</dbReference>
<comment type="catalytic activity">
    <reaction evidence="9">
        <text>4-CDP-2-C-methyl-D-erythritol + ATP = 4-CDP-2-C-methyl-D-erythritol 2-phosphate + ADP + H(+)</text>
        <dbReference type="Rhea" id="RHEA:18437"/>
        <dbReference type="ChEBI" id="CHEBI:15378"/>
        <dbReference type="ChEBI" id="CHEBI:30616"/>
        <dbReference type="ChEBI" id="CHEBI:57823"/>
        <dbReference type="ChEBI" id="CHEBI:57919"/>
        <dbReference type="ChEBI" id="CHEBI:456216"/>
        <dbReference type="EC" id="2.7.1.148"/>
    </reaction>
</comment>
<dbReference type="InterPro" id="IPR013750">
    <property type="entry name" value="GHMP_kinase_C_dom"/>
</dbReference>
<accession>A0A921IRT2</accession>
<name>A0A921IRT2_9ACTN</name>
<feature type="domain" description="GHMP kinase C-terminal" evidence="11">
    <location>
        <begin position="201"/>
        <end position="277"/>
    </location>
</feature>
<comment type="caution">
    <text evidence="12">The sequence shown here is derived from an EMBL/GenBank/DDBJ whole genome shotgun (WGS) entry which is preliminary data.</text>
</comment>
<dbReference type="Gene3D" id="3.30.230.10">
    <property type="match status" value="1"/>
</dbReference>
<feature type="active site" evidence="9">
    <location>
        <position position="13"/>
    </location>
</feature>
<evidence type="ECO:0000256" key="1">
    <source>
        <dbReference type="ARBA" id="ARBA00009684"/>
    </source>
</evidence>
<dbReference type="PIRSF" id="PIRSF010376">
    <property type="entry name" value="IspE"/>
    <property type="match status" value="1"/>
</dbReference>
<protein>
    <recommendedName>
        <fullName evidence="3 9">4-diphosphocytidyl-2-C-methyl-D-erythritol kinase</fullName>
        <shortName evidence="9">CMK</shortName>
        <ecNumber evidence="2 9">2.7.1.148</ecNumber>
    </recommendedName>
    <alternativeName>
        <fullName evidence="8 9">4-(cytidine-5'-diphospho)-2-C-methyl-D-erythritol kinase</fullName>
    </alternativeName>
</protein>
<comment type="caution">
    <text evidence="9">Lacks conserved residue(s) required for the propagation of feature annotation.</text>
</comment>
<dbReference type="EMBL" id="DYUZ01000008">
    <property type="protein sequence ID" value="HJG36597.1"/>
    <property type="molecule type" value="Genomic_DNA"/>
</dbReference>
<dbReference type="EC" id="2.7.1.148" evidence="2 9"/>
<evidence type="ECO:0000256" key="3">
    <source>
        <dbReference type="ARBA" id="ARBA00017473"/>
    </source>
</evidence>
<comment type="similarity">
    <text evidence="1 9">Belongs to the GHMP kinase family. IspE subfamily.</text>
</comment>
<dbReference type="NCBIfam" id="TIGR00154">
    <property type="entry name" value="ispE"/>
    <property type="match status" value="1"/>
</dbReference>
<dbReference type="Proteomes" id="UP000753256">
    <property type="component" value="Unassembled WGS sequence"/>
</dbReference>
<dbReference type="RefSeq" id="WP_273188852.1">
    <property type="nucleotide sequence ID" value="NZ_DYUZ01000008.1"/>
</dbReference>
<dbReference type="GO" id="GO:0050515">
    <property type="term" value="F:4-(cytidine 5'-diphospho)-2-C-methyl-D-erythritol kinase activity"/>
    <property type="evidence" value="ECO:0007669"/>
    <property type="project" value="UniProtKB-UniRule"/>
</dbReference>
<keyword evidence="9" id="KW-0414">Isoprene biosynthesis</keyword>
<comment type="pathway">
    <text evidence="9">Isoprenoid biosynthesis; isopentenyl diphosphate biosynthesis via DXP pathway; isopentenyl diphosphate from 1-deoxy-D-xylulose 5-phosphate: step 3/6.</text>
</comment>
<evidence type="ECO:0000256" key="5">
    <source>
        <dbReference type="ARBA" id="ARBA00022741"/>
    </source>
</evidence>
<evidence type="ECO:0000256" key="7">
    <source>
        <dbReference type="ARBA" id="ARBA00022840"/>
    </source>
</evidence>
<dbReference type="AlphaFoldDB" id="A0A921IRT2"/>
<dbReference type="Gene3D" id="3.30.70.890">
    <property type="entry name" value="GHMP kinase, C-terminal domain"/>
    <property type="match status" value="1"/>
</dbReference>
<feature type="active site" evidence="9">
    <location>
        <position position="138"/>
    </location>
</feature>
<dbReference type="InterPro" id="IPR036554">
    <property type="entry name" value="GHMP_kinase_C_sf"/>
</dbReference>
<evidence type="ECO:0000256" key="2">
    <source>
        <dbReference type="ARBA" id="ARBA00012052"/>
    </source>
</evidence>
<keyword evidence="4 9" id="KW-0808">Transferase</keyword>
<evidence type="ECO:0000259" key="11">
    <source>
        <dbReference type="Pfam" id="PF08544"/>
    </source>
</evidence>
<dbReference type="Pfam" id="PF00288">
    <property type="entry name" value="GHMP_kinases_N"/>
    <property type="match status" value="1"/>
</dbReference>
<evidence type="ECO:0000256" key="9">
    <source>
        <dbReference type="HAMAP-Rule" id="MF_00061"/>
    </source>
</evidence>
<evidence type="ECO:0000256" key="4">
    <source>
        <dbReference type="ARBA" id="ARBA00022679"/>
    </source>
</evidence>
<proteinExistence type="inferred from homology"/>
<keyword evidence="7 9" id="KW-0067">ATP-binding</keyword>
<dbReference type="SUPFAM" id="SSF55060">
    <property type="entry name" value="GHMP Kinase, C-terminal domain"/>
    <property type="match status" value="1"/>
</dbReference>
<reference evidence="12" key="1">
    <citation type="journal article" date="2021" name="PeerJ">
        <title>Extensive microbial diversity within the chicken gut microbiome revealed by metagenomics and culture.</title>
        <authorList>
            <person name="Gilroy R."/>
            <person name="Ravi A."/>
            <person name="Getino M."/>
            <person name="Pursley I."/>
            <person name="Horton D.L."/>
            <person name="Alikhan N.F."/>
            <person name="Baker D."/>
            <person name="Gharbi K."/>
            <person name="Hall N."/>
            <person name="Watson M."/>
            <person name="Adriaenssens E.M."/>
            <person name="Foster-Nyarko E."/>
            <person name="Jarju S."/>
            <person name="Secka A."/>
            <person name="Antonio M."/>
            <person name="Oren A."/>
            <person name="Chaudhuri R.R."/>
            <person name="La Ragione R."/>
            <person name="Hildebrand F."/>
            <person name="Pallen M.J."/>
        </authorList>
    </citation>
    <scope>NUCLEOTIDE SEQUENCE</scope>
    <source>
        <strain evidence="12">ChiHjej13B12-9602</strain>
    </source>
</reference>
<dbReference type="InterPro" id="IPR020568">
    <property type="entry name" value="Ribosomal_Su5_D2-typ_SF"/>
</dbReference>
<dbReference type="GO" id="GO:0005524">
    <property type="term" value="F:ATP binding"/>
    <property type="evidence" value="ECO:0007669"/>
    <property type="project" value="UniProtKB-UniRule"/>
</dbReference>
<evidence type="ECO:0000313" key="13">
    <source>
        <dbReference type="Proteomes" id="UP000753256"/>
    </source>
</evidence>